<evidence type="ECO:0000313" key="7">
    <source>
        <dbReference type="EMBL" id="PKS05185.1"/>
    </source>
</evidence>
<evidence type="ECO:0000256" key="2">
    <source>
        <dbReference type="ARBA" id="ARBA00008130"/>
    </source>
</evidence>
<dbReference type="PRINTS" id="PR00251">
    <property type="entry name" value="BACTRLOPSIN"/>
</dbReference>
<dbReference type="InParanoid" id="A0A2N3MYD9"/>
<dbReference type="PANTHER" id="PTHR28286">
    <property type="match status" value="1"/>
</dbReference>
<keyword evidence="8" id="KW-1185">Reference proteome</keyword>
<gene>
    <name evidence="7" type="ORF">jhhlp_008553</name>
</gene>
<sequence length="283" mass="31372">MASILPRTNRVFESNPPGAEQHLSVNGSNWLWAVTAVFLFSFLIVSILAVRPRYGERVFHYIFSIALLVGGIAYYAMASDLGWLAIAQSNNLDNGADRQIFWAKYVYWVVSFPTVILALGLASGVTWATIAYGVGLSWIWVISYLVSAFTESNYKWGFWVFGTVAWFVLFIGTFTHGRRSAVRVNTQSHFLGLSGWVHLLWLLYPIAFGLSDGGNKIGVTASFIFFGILDVLLIPVLAFAVIALSYKWDYGKLDLHFTRSGRGFAGPYDEKTAANTHNGVGTV</sequence>
<evidence type="ECO:0000256" key="3">
    <source>
        <dbReference type="ARBA" id="ARBA00022692"/>
    </source>
</evidence>
<dbReference type="InterPro" id="IPR001425">
    <property type="entry name" value="Arc/bac/fun_rhodopsins"/>
</dbReference>
<dbReference type="AlphaFoldDB" id="A0A2N3MYD9"/>
<dbReference type="PANTHER" id="PTHR28286:SF1">
    <property type="entry name" value="30 KDA HEAT SHOCK PROTEIN-RELATED"/>
    <property type="match status" value="1"/>
</dbReference>
<feature type="transmembrane region" description="Helical" evidence="6">
    <location>
        <begin position="105"/>
        <end position="122"/>
    </location>
</feature>
<dbReference type="InterPro" id="IPR043476">
    <property type="entry name" value="Yro2-like_7TM"/>
</dbReference>
<dbReference type="GO" id="GO:0005886">
    <property type="term" value="C:plasma membrane"/>
    <property type="evidence" value="ECO:0007669"/>
    <property type="project" value="TreeGrafter"/>
</dbReference>
<feature type="transmembrane region" description="Helical" evidence="6">
    <location>
        <begin position="129"/>
        <end position="150"/>
    </location>
</feature>
<keyword evidence="4 6" id="KW-1133">Transmembrane helix</keyword>
<feature type="transmembrane region" description="Helical" evidence="6">
    <location>
        <begin position="223"/>
        <end position="246"/>
    </location>
</feature>
<accession>A0A2N3MYD9</accession>
<dbReference type="Proteomes" id="UP000233524">
    <property type="component" value="Unassembled WGS sequence"/>
</dbReference>
<dbReference type="OrthoDB" id="536545at2759"/>
<feature type="transmembrane region" description="Helical" evidence="6">
    <location>
        <begin position="156"/>
        <end position="177"/>
    </location>
</feature>
<evidence type="ECO:0000256" key="5">
    <source>
        <dbReference type="ARBA" id="ARBA00023136"/>
    </source>
</evidence>
<evidence type="ECO:0000256" key="4">
    <source>
        <dbReference type="ARBA" id="ARBA00022989"/>
    </source>
</evidence>
<dbReference type="VEuPathDB" id="FungiDB:jhhlp_008553"/>
<evidence type="ECO:0000313" key="8">
    <source>
        <dbReference type="Proteomes" id="UP000233524"/>
    </source>
</evidence>
<dbReference type="CDD" id="cd15239">
    <property type="entry name" value="7tm_YRO2_fungal-like"/>
    <property type="match status" value="1"/>
</dbReference>
<dbReference type="Pfam" id="PF01036">
    <property type="entry name" value="Bac_rhodopsin"/>
    <property type="match status" value="1"/>
</dbReference>
<dbReference type="FunCoup" id="A0A2N3MYD9">
    <property type="interactions" value="60"/>
</dbReference>
<dbReference type="Gene3D" id="1.20.1070.10">
    <property type="entry name" value="Rhodopsin 7-helix transmembrane proteins"/>
    <property type="match status" value="1"/>
</dbReference>
<protein>
    <recommendedName>
        <fullName evidence="9">Heat shock protein 30</fullName>
    </recommendedName>
</protein>
<proteinExistence type="inferred from homology"/>
<keyword evidence="5 6" id="KW-0472">Membrane</keyword>
<comment type="similarity">
    <text evidence="2">Belongs to the archaeal/bacterial/fungal opsin family.</text>
</comment>
<evidence type="ECO:0008006" key="9">
    <source>
        <dbReference type="Google" id="ProtNLM"/>
    </source>
</evidence>
<evidence type="ECO:0000256" key="1">
    <source>
        <dbReference type="ARBA" id="ARBA00004141"/>
    </source>
</evidence>
<organism evidence="7 8">
    <name type="scientific">Lomentospora prolificans</name>
    <dbReference type="NCBI Taxonomy" id="41688"/>
    <lineage>
        <taxon>Eukaryota</taxon>
        <taxon>Fungi</taxon>
        <taxon>Dikarya</taxon>
        <taxon>Ascomycota</taxon>
        <taxon>Pezizomycotina</taxon>
        <taxon>Sordariomycetes</taxon>
        <taxon>Hypocreomycetidae</taxon>
        <taxon>Microascales</taxon>
        <taxon>Microascaceae</taxon>
        <taxon>Lomentospora</taxon>
    </lineage>
</organism>
<dbReference type="SMART" id="SM01021">
    <property type="entry name" value="Bac_rhodopsin"/>
    <property type="match status" value="1"/>
</dbReference>
<dbReference type="EMBL" id="NLAX01001623">
    <property type="protein sequence ID" value="PKS05185.1"/>
    <property type="molecule type" value="Genomic_DNA"/>
</dbReference>
<feature type="transmembrane region" description="Helical" evidence="6">
    <location>
        <begin position="62"/>
        <end position="85"/>
    </location>
</feature>
<evidence type="ECO:0000256" key="6">
    <source>
        <dbReference type="SAM" id="Phobius"/>
    </source>
</evidence>
<comment type="subcellular location">
    <subcellularLocation>
        <location evidence="1">Membrane</location>
        <topology evidence="1">Multi-pass membrane protein</topology>
    </subcellularLocation>
</comment>
<feature type="transmembrane region" description="Helical" evidence="6">
    <location>
        <begin position="189"/>
        <end position="211"/>
    </location>
</feature>
<dbReference type="SUPFAM" id="SSF81321">
    <property type="entry name" value="Family A G protein-coupled receptor-like"/>
    <property type="match status" value="1"/>
</dbReference>
<comment type="caution">
    <text evidence="7">The sequence shown here is derived from an EMBL/GenBank/DDBJ whole genome shotgun (WGS) entry which is preliminary data.</text>
</comment>
<reference evidence="7 8" key="1">
    <citation type="journal article" date="2017" name="G3 (Bethesda)">
        <title>First Draft Genome Sequence of the Pathogenic Fungus Lomentospora prolificans (Formerly Scedosporium prolificans).</title>
        <authorList>
            <person name="Luo R."/>
            <person name="Zimin A."/>
            <person name="Workman R."/>
            <person name="Fan Y."/>
            <person name="Pertea G."/>
            <person name="Grossman N."/>
            <person name="Wear M.P."/>
            <person name="Jia B."/>
            <person name="Miller H."/>
            <person name="Casadevall A."/>
            <person name="Timp W."/>
            <person name="Zhang S.X."/>
            <person name="Salzberg S.L."/>
        </authorList>
    </citation>
    <scope>NUCLEOTIDE SEQUENCE [LARGE SCALE GENOMIC DNA]</scope>
    <source>
        <strain evidence="7 8">JHH-5317</strain>
    </source>
</reference>
<feature type="transmembrane region" description="Helical" evidence="6">
    <location>
        <begin position="30"/>
        <end position="50"/>
    </location>
</feature>
<dbReference type="GO" id="GO:0005783">
    <property type="term" value="C:endoplasmic reticulum"/>
    <property type="evidence" value="ECO:0007669"/>
    <property type="project" value="TreeGrafter"/>
</dbReference>
<keyword evidence="3 6" id="KW-0812">Transmembrane</keyword>
<name>A0A2N3MYD9_9PEZI</name>